<comment type="caution">
    <text evidence="1">The sequence shown here is derived from an EMBL/GenBank/DDBJ whole genome shotgun (WGS) entry which is preliminary data.</text>
</comment>
<organism evidence="1 2">
    <name type="scientific">Candidatus Rickettsiella isopodorum</name>
    <dbReference type="NCBI Taxonomy" id="1225476"/>
    <lineage>
        <taxon>Bacteria</taxon>
        <taxon>Pseudomonadati</taxon>
        <taxon>Pseudomonadota</taxon>
        <taxon>Gammaproteobacteria</taxon>
        <taxon>Legionellales</taxon>
        <taxon>Coxiellaceae</taxon>
        <taxon>Rickettsiella</taxon>
    </lineage>
</organism>
<dbReference type="Proteomes" id="UP000183924">
    <property type="component" value="Unassembled WGS sequence"/>
</dbReference>
<evidence type="ECO:0008006" key="3">
    <source>
        <dbReference type="Google" id="ProtNLM"/>
    </source>
</evidence>
<dbReference type="InterPro" id="IPR018550">
    <property type="entry name" value="Lipid-A_deacylase-rel"/>
</dbReference>
<dbReference type="STRING" id="1225476.A1D18_03790"/>
<dbReference type="OrthoDB" id="9797122at2"/>
<gene>
    <name evidence="1" type="ORF">A1D18_03790</name>
</gene>
<accession>A0A1J8NJ83</accession>
<evidence type="ECO:0000313" key="2">
    <source>
        <dbReference type="Proteomes" id="UP000183924"/>
    </source>
</evidence>
<proteinExistence type="predicted"/>
<name>A0A1J8NJ83_9COXI</name>
<dbReference type="AlphaFoldDB" id="A0A1J8NJ83"/>
<evidence type="ECO:0000313" key="1">
    <source>
        <dbReference type="EMBL" id="OIZ95224.1"/>
    </source>
</evidence>
<dbReference type="Gene3D" id="2.40.160.20">
    <property type="match status" value="1"/>
</dbReference>
<dbReference type="RefSeq" id="WP_071662485.1">
    <property type="nucleotide sequence ID" value="NZ_LUKY01000032.1"/>
</dbReference>
<reference evidence="1 2" key="1">
    <citation type="submission" date="2016-03" db="EMBL/GenBank/DDBJ databases">
        <title>Comparative genomics of Rickettsiella.</title>
        <authorList>
            <person name="Chandler C."/>
            <person name="Wang Y."/>
        </authorList>
    </citation>
    <scope>NUCLEOTIDE SEQUENCE [LARGE SCALE GENOMIC DNA]</scope>
    <source>
        <strain evidence="1 2">RCFS May 2013</strain>
    </source>
</reference>
<protein>
    <recommendedName>
        <fullName evidence="3">Acyloxyacyl hydrolase</fullName>
    </recommendedName>
</protein>
<sequence>MTQNSHASTYGLQVAYGTGKPDQLRGYRVAMQQFWPWTGFSQSPMNLTGYWDLSYANWHTHPPLASQPRSISIVALSPIIRLQSRENWLLAAQTYLELGVGASWLSNNHLGHRNLGSQFAFQDLMGLGLRWRKSATSIWTFSYHYLHYSNASLFPPNQGIDVKHLFTLGYEF</sequence>
<keyword evidence="2" id="KW-1185">Reference proteome</keyword>
<dbReference type="EMBL" id="LUKY01000032">
    <property type="protein sequence ID" value="OIZ95224.1"/>
    <property type="molecule type" value="Genomic_DNA"/>
</dbReference>
<dbReference type="Pfam" id="PF09411">
    <property type="entry name" value="PagL"/>
    <property type="match status" value="1"/>
</dbReference>